<name>A0A366EBN3_9BACI</name>
<dbReference type="AlphaFoldDB" id="A0A366EBN3"/>
<keyword evidence="2" id="KW-1185">Reference proteome</keyword>
<proteinExistence type="predicted"/>
<gene>
    <name evidence="1" type="ORF">DES48_103120</name>
</gene>
<dbReference type="OrthoDB" id="2691582at2"/>
<organism evidence="1 2">
    <name type="scientific">Paraliobacillus ryukyuensis</name>
    <dbReference type="NCBI Taxonomy" id="200904"/>
    <lineage>
        <taxon>Bacteria</taxon>
        <taxon>Bacillati</taxon>
        <taxon>Bacillota</taxon>
        <taxon>Bacilli</taxon>
        <taxon>Bacillales</taxon>
        <taxon>Bacillaceae</taxon>
        <taxon>Paraliobacillus</taxon>
    </lineage>
</organism>
<dbReference type="EMBL" id="QNRI01000003">
    <property type="protein sequence ID" value="RBO99793.1"/>
    <property type="molecule type" value="Genomic_DNA"/>
</dbReference>
<comment type="caution">
    <text evidence="1">The sequence shown here is derived from an EMBL/GenBank/DDBJ whole genome shotgun (WGS) entry which is preliminary data.</text>
</comment>
<evidence type="ECO:0000313" key="2">
    <source>
        <dbReference type="Proteomes" id="UP000252254"/>
    </source>
</evidence>
<reference evidence="1 2" key="1">
    <citation type="submission" date="2018-06" db="EMBL/GenBank/DDBJ databases">
        <title>Genomic Encyclopedia of Type Strains, Phase IV (KMG-IV): sequencing the most valuable type-strain genomes for metagenomic binning, comparative biology and taxonomic classification.</title>
        <authorList>
            <person name="Goeker M."/>
        </authorList>
    </citation>
    <scope>NUCLEOTIDE SEQUENCE [LARGE SCALE GENOMIC DNA]</scope>
    <source>
        <strain evidence="1 2">DSM 15140</strain>
    </source>
</reference>
<evidence type="ECO:0000313" key="1">
    <source>
        <dbReference type="EMBL" id="RBO99793.1"/>
    </source>
</evidence>
<dbReference type="Proteomes" id="UP000252254">
    <property type="component" value="Unassembled WGS sequence"/>
</dbReference>
<sequence>MILKHWKDFSTDAELYSQENFERQVGDTFEAMHVEENQDIPNYIWTKQYVIIIKPNTRMIKDVAFVKVPRNPVK</sequence>
<protein>
    <submittedName>
        <fullName evidence="1">Uncharacterized protein</fullName>
    </submittedName>
</protein>
<accession>A0A366EBN3</accession>
<dbReference type="RefSeq" id="WP_113867926.1">
    <property type="nucleotide sequence ID" value="NZ_BAABQN010000004.1"/>
</dbReference>